<proteinExistence type="predicted"/>
<dbReference type="Proteomes" id="UP001627154">
    <property type="component" value="Unassembled WGS sequence"/>
</dbReference>
<accession>A0ABD2XAX9</accession>
<protein>
    <submittedName>
        <fullName evidence="1">Uncharacterized protein</fullName>
    </submittedName>
</protein>
<dbReference type="EMBL" id="JBJJXI010000041">
    <property type="protein sequence ID" value="KAL3402028.1"/>
    <property type="molecule type" value="Genomic_DNA"/>
</dbReference>
<comment type="caution">
    <text evidence="1">The sequence shown here is derived from an EMBL/GenBank/DDBJ whole genome shotgun (WGS) entry which is preliminary data.</text>
</comment>
<evidence type="ECO:0000313" key="2">
    <source>
        <dbReference type="Proteomes" id="UP001627154"/>
    </source>
</evidence>
<name>A0ABD2XAX9_9HYME</name>
<sequence>MYNKSSIVRVKEEPGDTWPDAGDGNIFDSMDFGKVNNFKAFPLYKSSKNHVNEVMVLQEEVDKKIFIDFECKNVKLELEVLATTIGKTEDQSYQPIVKMENPIETNDTNAKDDVCKLAKCFQDLLKSKLFEQNSCLPHQFKTSILNICLFYSTGL</sequence>
<gene>
    <name evidence="1" type="ORF">TKK_005028</name>
</gene>
<reference evidence="1 2" key="1">
    <citation type="journal article" date="2024" name="bioRxiv">
        <title>A reference genome for Trichogramma kaykai: A tiny desert-dwelling parasitoid wasp with competing sex-ratio distorters.</title>
        <authorList>
            <person name="Culotta J."/>
            <person name="Lindsey A.R."/>
        </authorList>
    </citation>
    <scope>NUCLEOTIDE SEQUENCE [LARGE SCALE GENOMIC DNA]</scope>
    <source>
        <strain evidence="1 2">KSX58</strain>
    </source>
</reference>
<evidence type="ECO:0000313" key="1">
    <source>
        <dbReference type="EMBL" id="KAL3402028.1"/>
    </source>
</evidence>
<organism evidence="1 2">
    <name type="scientific">Trichogramma kaykai</name>
    <dbReference type="NCBI Taxonomy" id="54128"/>
    <lineage>
        <taxon>Eukaryota</taxon>
        <taxon>Metazoa</taxon>
        <taxon>Ecdysozoa</taxon>
        <taxon>Arthropoda</taxon>
        <taxon>Hexapoda</taxon>
        <taxon>Insecta</taxon>
        <taxon>Pterygota</taxon>
        <taxon>Neoptera</taxon>
        <taxon>Endopterygota</taxon>
        <taxon>Hymenoptera</taxon>
        <taxon>Apocrita</taxon>
        <taxon>Proctotrupomorpha</taxon>
        <taxon>Chalcidoidea</taxon>
        <taxon>Trichogrammatidae</taxon>
        <taxon>Trichogramma</taxon>
    </lineage>
</organism>
<keyword evidence="2" id="KW-1185">Reference proteome</keyword>
<dbReference type="AlphaFoldDB" id="A0ABD2XAX9"/>